<evidence type="ECO:0000256" key="1">
    <source>
        <dbReference type="SAM" id="Phobius"/>
    </source>
</evidence>
<name>A0AAD4J386_PERFH</name>
<feature type="transmembrane region" description="Helical" evidence="1">
    <location>
        <begin position="39"/>
        <end position="67"/>
    </location>
</feature>
<feature type="transmembrane region" description="Helical" evidence="1">
    <location>
        <begin position="7"/>
        <end position="27"/>
    </location>
</feature>
<gene>
    <name evidence="2" type="ORF">C2S53_012243</name>
</gene>
<keyword evidence="1" id="KW-1133">Transmembrane helix</keyword>
<protein>
    <submittedName>
        <fullName evidence="2">Uncharacterized protein</fullName>
    </submittedName>
</protein>
<accession>A0AAD4J386</accession>
<keyword evidence="1" id="KW-0812">Transmembrane</keyword>
<evidence type="ECO:0000313" key="3">
    <source>
        <dbReference type="Proteomes" id="UP001190926"/>
    </source>
</evidence>
<reference evidence="2 3" key="1">
    <citation type="journal article" date="2021" name="Nat. Commun.">
        <title>Incipient diploidization of the medicinal plant Perilla within 10,000 years.</title>
        <authorList>
            <person name="Zhang Y."/>
            <person name="Shen Q."/>
            <person name="Leng L."/>
            <person name="Zhang D."/>
            <person name="Chen S."/>
            <person name="Shi Y."/>
            <person name="Ning Z."/>
            <person name="Chen S."/>
        </authorList>
    </citation>
    <scope>NUCLEOTIDE SEQUENCE [LARGE SCALE GENOMIC DNA]</scope>
    <source>
        <strain evidence="3">cv. PC099</strain>
    </source>
</reference>
<proteinExistence type="predicted"/>
<sequence>MWILMVITWIAITAIAIYYAITVAVVTHDANMMKVKEPIMWVIVIMIYGWLILMALLLIAHTIRMILKLVKKIRKAFRRRRFDVAAPPQHGNNHYSLNLSSHQSSSLLPSLFLL</sequence>
<dbReference type="AlphaFoldDB" id="A0AAD4J386"/>
<comment type="caution">
    <text evidence="2">The sequence shown here is derived from an EMBL/GenBank/DDBJ whole genome shotgun (WGS) entry which is preliminary data.</text>
</comment>
<keyword evidence="3" id="KW-1185">Reference proteome</keyword>
<dbReference type="EMBL" id="SDAM02000167">
    <property type="protein sequence ID" value="KAH6826282.1"/>
    <property type="molecule type" value="Genomic_DNA"/>
</dbReference>
<dbReference type="Proteomes" id="UP001190926">
    <property type="component" value="Unassembled WGS sequence"/>
</dbReference>
<keyword evidence="1" id="KW-0472">Membrane</keyword>
<evidence type="ECO:0000313" key="2">
    <source>
        <dbReference type="EMBL" id="KAH6826282.1"/>
    </source>
</evidence>
<organism evidence="2 3">
    <name type="scientific">Perilla frutescens var. hirtella</name>
    <name type="common">Perilla citriodora</name>
    <name type="synonym">Perilla setoyensis</name>
    <dbReference type="NCBI Taxonomy" id="608512"/>
    <lineage>
        <taxon>Eukaryota</taxon>
        <taxon>Viridiplantae</taxon>
        <taxon>Streptophyta</taxon>
        <taxon>Embryophyta</taxon>
        <taxon>Tracheophyta</taxon>
        <taxon>Spermatophyta</taxon>
        <taxon>Magnoliopsida</taxon>
        <taxon>eudicotyledons</taxon>
        <taxon>Gunneridae</taxon>
        <taxon>Pentapetalae</taxon>
        <taxon>asterids</taxon>
        <taxon>lamiids</taxon>
        <taxon>Lamiales</taxon>
        <taxon>Lamiaceae</taxon>
        <taxon>Nepetoideae</taxon>
        <taxon>Elsholtzieae</taxon>
        <taxon>Perilla</taxon>
    </lineage>
</organism>